<dbReference type="InterPro" id="IPR013010">
    <property type="entry name" value="Znf_SIAH"/>
</dbReference>
<keyword evidence="2 4" id="KW-0863">Zinc-finger</keyword>
<dbReference type="GO" id="GO:0061630">
    <property type="term" value="F:ubiquitin protein ligase activity"/>
    <property type="evidence" value="ECO:0007669"/>
    <property type="project" value="TreeGrafter"/>
</dbReference>
<evidence type="ECO:0000313" key="7">
    <source>
        <dbReference type="Proteomes" id="UP001054889"/>
    </source>
</evidence>
<dbReference type="PROSITE" id="PS51081">
    <property type="entry name" value="ZF_SIAH"/>
    <property type="match status" value="1"/>
</dbReference>
<dbReference type="PANTHER" id="PTHR10315">
    <property type="entry name" value="E3 UBIQUITIN PROTEIN LIGASE SIAH"/>
    <property type="match status" value="1"/>
</dbReference>
<accession>A0AAV5FSB0</accession>
<dbReference type="EMBL" id="BQKI01000095">
    <property type="protein sequence ID" value="GJN37610.1"/>
    <property type="molecule type" value="Genomic_DNA"/>
</dbReference>
<keyword evidence="1" id="KW-0479">Metal-binding</keyword>
<keyword evidence="7" id="KW-1185">Reference proteome</keyword>
<proteinExistence type="predicted"/>
<comment type="caution">
    <text evidence="6">The sequence shown here is derived from an EMBL/GenBank/DDBJ whole genome shotgun (WGS) entry which is preliminary data.</text>
</comment>
<dbReference type="InterPro" id="IPR052088">
    <property type="entry name" value="E3_ubiquitin-ligase_SINA"/>
</dbReference>
<name>A0AAV5FSB0_ELECO</name>
<gene>
    <name evidence="6" type="primary">gb26584</name>
    <name evidence="6" type="ORF">PR202_gb26584</name>
</gene>
<dbReference type="InterPro" id="IPR013083">
    <property type="entry name" value="Znf_RING/FYVE/PHD"/>
</dbReference>
<protein>
    <recommendedName>
        <fullName evidence="5">SIAH-type domain-containing protein</fullName>
    </recommendedName>
</protein>
<dbReference type="Gene3D" id="3.30.40.10">
    <property type="entry name" value="Zinc/RING finger domain, C3HC4 (zinc finger)"/>
    <property type="match status" value="1"/>
</dbReference>
<sequence>MCQIFAGWSRLERSCDMERAIQSFLVDCYYANHGCQEKTTYYEKACPHMRCSCPYSSGCGFAGQAAELWDHLTAHHKCPQMEFQYGVEFDLRVEPTVHVTRH</sequence>
<evidence type="ECO:0000256" key="1">
    <source>
        <dbReference type="ARBA" id="ARBA00022723"/>
    </source>
</evidence>
<keyword evidence="3" id="KW-0862">Zinc</keyword>
<evidence type="ECO:0000256" key="3">
    <source>
        <dbReference type="ARBA" id="ARBA00022833"/>
    </source>
</evidence>
<evidence type="ECO:0000256" key="2">
    <source>
        <dbReference type="ARBA" id="ARBA00022771"/>
    </source>
</evidence>
<evidence type="ECO:0000259" key="5">
    <source>
        <dbReference type="PROSITE" id="PS51081"/>
    </source>
</evidence>
<reference evidence="6" key="2">
    <citation type="submission" date="2021-12" db="EMBL/GenBank/DDBJ databases">
        <title>Resequencing data analysis of finger millet.</title>
        <authorList>
            <person name="Hatakeyama M."/>
            <person name="Aluri S."/>
            <person name="Balachadran M.T."/>
            <person name="Sivarajan S.R."/>
            <person name="Poveda L."/>
            <person name="Shimizu-Inatsugi R."/>
            <person name="Schlapbach R."/>
            <person name="Sreeman S.M."/>
            <person name="Shimizu K.K."/>
        </authorList>
    </citation>
    <scope>NUCLEOTIDE SEQUENCE</scope>
</reference>
<reference evidence="6" key="1">
    <citation type="journal article" date="2018" name="DNA Res.">
        <title>Multiple hybrid de novo genome assembly of finger millet, an orphan allotetraploid crop.</title>
        <authorList>
            <person name="Hatakeyama M."/>
            <person name="Aluri S."/>
            <person name="Balachadran M.T."/>
            <person name="Sivarajan S.R."/>
            <person name="Patrignani A."/>
            <person name="Gruter S."/>
            <person name="Poveda L."/>
            <person name="Shimizu-Inatsugi R."/>
            <person name="Baeten J."/>
            <person name="Francoijs K.J."/>
            <person name="Nataraja K.N."/>
            <person name="Reddy Y.A.N."/>
            <person name="Phadnis S."/>
            <person name="Ravikumar R.L."/>
            <person name="Schlapbach R."/>
            <person name="Sreeman S.M."/>
            <person name="Shimizu K.K."/>
        </authorList>
    </citation>
    <scope>NUCLEOTIDE SEQUENCE</scope>
</reference>
<organism evidence="6 7">
    <name type="scientific">Eleusine coracana subsp. coracana</name>
    <dbReference type="NCBI Taxonomy" id="191504"/>
    <lineage>
        <taxon>Eukaryota</taxon>
        <taxon>Viridiplantae</taxon>
        <taxon>Streptophyta</taxon>
        <taxon>Embryophyta</taxon>
        <taxon>Tracheophyta</taxon>
        <taxon>Spermatophyta</taxon>
        <taxon>Magnoliopsida</taxon>
        <taxon>Liliopsida</taxon>
        <taxon>Poales</taxon>
        <taxon>Poaceae</taxon>
        <taxon>PACMAD clade</taxon>
        <taxon>Chloridoideae</taxon>
        <taxon>Cynodonteae</taxon>
        <taxon>Eleusininae</taxon>
        <taxon>Eleusine</taxon>
    </lineage>
</organism>
<evidence type="ECO:0000256" key="4">
    <source>
        <dbReference type="PROSITE-ProRule" id="PRU00455"/>
    </source>
</evidence>
<dbReference type="AlphaFoldDB" id="A0AAV5FSB0"/>
<dbReference type="PANTHER" id="PTHR10315:SF83">
    <property type="entry name" value="RING-TYPE E3 UBIQUITIN TRANSFERASE"/>
    <property type="match status" value="1"/>
</dbReference>
<dbReference type="GO" id="GO:0005737">
    <property type="term" value="C:cytoplasm"/>
    <property type="evidence" value="ECO:0007669"/>
    <property type="project" value="TreeGrafter"/>
</dbReference>
<dbReference type="Proteomes" id="UP001054889">
    <property type="component" value="Unassembled WGS sequence"/>
</dbReference>
<evidence type="ECO:0000313" key="6">
    <source>
        <dbReference type="EMBL" id="GJN37610.1"/>
    </source>
</evidence>
<dbReference type="GO" id="GO:0008270">
    <property type="term" value="F:zinc ion binding"/>
    <property type="evidence" value="ECO:0007669"/>
    <property type="project" value="UniProtKB-KW"/>
</dbReference>
<feature type="domain" description="SIAH-type" evidence="5">
    <location>
        <begin position="23"/>
        <end position="77"/>
    </location>
</feature>
<dbReference type="SUPFAM" id="SSF49599">
    <property type="entry name" value="TRAF domain-like"/>
    <property type="match status" value="1"/>
</dbReference>